<dbReference type="GeneID" id="65560084"/>
<dbReference type="AlphaFoldDB" id="A0A8F5GWC6"/>
<dbReference type="Proteomes" id="UP000693941">
    <property type="component" value="Chromosome"/>
</dbReference>
<name>A0A8F5GWC6_9CREN</name>
<evidence type="ECO:0000313" key="2">
    <source>
        <dbReference type="Proteomes" id="UP000693941"/>
    </source>
</evidence>
<accession>A0A8F5GWC6</accession>
<evidence type="ECO:0000313" key="1">
    <source>
        <dbReference type="EMBL" id="QXJ31934.1"/>
    </source>
</evidence>
<sequence>MPEGMVITLPWIIHGSIGPSFKDLLENVVQDTLRELNIKVNIESVDSSEMPYTKVISEEKDFSITIYSNALVFEFSIFGEEQRNILISILNKLKGENVPLPNEVSVYTTVLLPGKKFSELISFADKEYSPVSIKLIKNDGKVKELLTIERYGIYSSKVMLTLEVIADDVFKGIEYVFKEKTKIANALQ</sequence>
<reference evidence="1" key="1">
    <citation type="journal article" date="2021" name="Environ. Microbiol.">
        <title>New insights into the diversity and evolution of the archaeal mobilome from three complete genomes of Saccharolobus shibatae.</title>
        <authorList>
            <person name="Medvedeva S."/>
            <person name="Brandt D."/>
            <person name="Cvirkaite-Krupovic V."/>
            <person name="Liu Y."/>
            <person name="Severinov K."/>
            <person name="Ishino S."/>
            <person name="Ishino Y."/>
            <person name="Prangishvili D."/>
            <person name="Kalinowski J."/>
            <person name="Krupovic M."/>
        </authorList>
    </citation>
    <scope>NUCLEOTIDE SEQUENCE</scope>
    <source>
        <strain evidence="1">BEU9</strain>
    </source>
</reference>
<dbReference type="EMBL" id="CP077715">
    <property type="protein sequence ID" value="QXJ31934.1"/>
    <property type="molecule type" value="Genomic_DNA"/>
</dbReference>
<dbReference type="RefSeq" id="WP_218260393.1">
    <property type="nucleotide sequence ID" value="NZ_CP077715.1"/>
</dbReference>
<gene>
    <name evidence="1" type="ORF">J5U21_01585</name>
</gene>
<protein>
    <submittedName>
        <fullName evidence="1">Uncharacterized protein</fullName>
    </submittedName>
</protein>
<proteinExistence type="predicted"/>
<organism evidence="1 2">
    <name type="scientific">Saccharolobus shibatae</name>
    <dbReference type="NCBI Taxonomy" id="2286"/>
    <lineage>
        <taxon>Archaea</taxon>
        <taxon>Thermoproteota</taxon>
        <taxon>Thermoprotei</taxon>
        <taxon>Sulfolobales</taxon>
        <taxon>Sulfolobaceae</taxon>
        <taxon>Saccharolobus</taxon>
    </lineage>
</organism>